<gene>
    <name evidence="2" type="ORF">ALAG00032_LOCUS13845</name>
</gene>
<dbReference type="GO" id="GO:0016787">
    <property type="term" value="F:hydrolase activity"/>
    <property type="evidence" value="ECO:0007669"/>
    <property type="project" value="InterPro"/>
</dbReference>
<dbReference type="Gene3D" id="3.60.21.10">
    <property type="match status" value="2"/>
</dbReference>
<dbReference type="AlphaFoldDB" id="A0A7S3K355"/>
<dbReference type="PANTHER" id="PTHR36492">
    <property type="match status" value="1"/>
</dbReference>
<feature type="domain" description="Calcineurin-like phosphoesterase" evidence="1">
    <location>
        <begin position="33"/>
        <end position="265"/>
    </location>
</feature>
<dbReference type="PANTHER" id="PTHR36492:SF2">
    <property type="entry name" value="[ACYL-CARRIER-PROTEIN] PHOSPHODIESTERASE PPTH"/>
    <property type="match status" value="1"/>
</dbReference>
<dbReference type="InterPro" id="IPR029052">
    <property type="entry name" value="Metallo-depent_PP-like"/>
</dbReference>
<dbReference type="InterPro" id="IPR052963">
    <property type="entry name" value="Pantetheine_PDE"/>
</dbReference>
<dbReference type="InterPro" id="IPR004843">
    <property type="entry name" value="Calcineurin-like_PHP"/>
</dbReference>
<organism evidence="2">
    <name type="scientific">Aureoumbra lagunensis</name>
    <dbReference type="NCBI Taxonomy" id="44058"/>
    <lineage>
        <taxon>Eukaryota</taxon>
        <taxon>Sar</taxon>
        <taxon>Stramenopiles</taxon>
        <taxon>Ochrophyta</taxon>
        <taxon>Pelagophyceae</taxon>
        <taxon>Pelagomonadales</taxon>
        <taxon>Aureoumbra</taxon>
    </lineage>
</organism>
<dbReference type="Pfam" id="PF00149">
    <property type="entry name" value="Metallophos"/>
    <property type="match status" value="1"/>
</dbReference>
<sequence>MHYTFAFGLIAAVKRPIMNKSSMSSSFESDEKRLFAISDIHVDDEKNMRWVKNLAPKEGDCLIVAGDVSDRLERIEATFELLKKKYSQVMYCPGNHCLWTTEEKETSIEKFEKIMKLAERIGIITEIKVLKGKNRSCVVAPLQSWHHASFDSEPPITQWKGIPSARFVMTDYRRCKWPHPLRDDDSSIAAYMDKLNLPTENKLKQIWDQVDDHITFSHFLPRIELIPEKRYLFLPTLIQAVGSRYLGETVKRITPDVHIFGHSHVAWDATYDGIRYIQAALGYSSEWVQRPISMSIGSLRIPESHNHHQEDARQPLLIWDSANGGIVPETYPTRWSDHYRRFPRVPELTHVLPPYSASIYRPLPGSKVLDVEEHVPPFSS</sequence>
<evidence type="ECO:0000313" key="2">
    <source>
        <dbReference type="EMBL" id="CAE0373045.1"/>
    </source>
</evidence>
<accession>A0A7S3K355</accession>
<protein>
    <recommendedName>
        <fullName evidence="1">Calcineurin-like phosphoesterase domain-containing protein</fullName>
    </recommendedName>
</protein>
<reference evidence="2" key="1">
    <citation type="submission" date="2021-01" db="EMBL/GenBank/DDBJ databases">
        <authorList>
            <person name="Corre E."/>
            <person name="Pelletier E."/>
            <person name="Niang G."/>
            <person name="Scheremetjew M."/>
            <person name="Finn R."/>
            <person name="Kale V."/>
            <person name="Holt S."/>
            <person name="Cochrane G."/>
            <person name="Meng A."/>
            <person name="Brown T."/>
            <person name="Cohen L."/>
        </authorList>
    </citation>
    <scope>NUCLEOTIDE SEQUENCE</scope>
    <source>
        <strain evidence="2">CCMP1510</strain>
    </source>
</reference>
<dbReference type="EMBL" id="HBIJ01021313">
    <property type="protein sequence ID" value="CAE0373045.1"/>
    <property type="molecule type" value="Transcribed_RNA"/>
</dbReference>
<dbReference type="SUPFAM" id="SSF56300">
    <property type="entry name" value="Metallo-dependent phosphatases"/>
    <property type="match status" value="1"/>
</dbReference>
<name>A0A7S3K355_9STRA</name>
<evidence type="ECO:0000259" key="1">
    <source>
        <dbReference type="Pfam" id="PF00149"/>
    </source>
</evidence>
<proteinExistence type="predicted"/>
<dbReference type="CDD" id="cd00838">
    <property type="entry name" value="MPP_superfamily"/>
    <property type="match status" value="1"/>
</dbReference>